<dbReference type="RefSeq" id="WP_002783407.1">
    <property type="nucleotide sequence ID" value="NZ_AP028407.1"/>
</dbReference>
<keyword evidence="5" id="KW-0813">Transport</keyword>
<dbReference type="AlphaFoldDB" id="A0A381CF07"/>
<comment type="function">
    <text evidence="5">NDH-1 shuttles electrons from NADH, via FMN and iron-sulfur (Fe-S) centers, to quinones in the respiratory chain. The immediate electron acceptor for the enzyme in this species is believed to be ubiquinone. Couples the redox reaction to proton translocation (for every two electrons transferred, four hydrogen ions are translocated across the cytoplasmic membrane), and thus conserves the redox energy in a proton gradient.</text>
</comment>
<dbReference type="PANTHER" id="PTHR22773">
    <property type="entry name" value="NADH DEHYDROGENASE"/>
    <property type="match status" value="1"/>
</dbReference>
<keyword evidence="5" id="KW-0830">Ubiquinone</keyword>
<dbReference type="HAMAP" id="MF_00445">
    <property type="entry name" value="NDH1_NuoN_1"/>
    <property type="match status" value="1"/>
</dbReference>
<keyword evidence="4 5" id="KW-0472">Membrane</keyword>
<reference evidence="9 11" key="1">
    <citation type="submission" date="2018-05" db="EMBL/GenBank/DDBJ databases">
        <authorList>
            <consortium name="GenomeTrakr network: Whole genome sequencing for foodborne pathogen traceback"/>
        </authorList>
    </citation>
    <scope>NUCLEOTIDE SEQUENCE [LARGE SCALE GENOMIC DNA]</scope>
    <source>
        <strain evidence="9 11">NC_C6016</strain>
    </source>
</reference>
<feature type="transmembrane region" description="Helical" evidence="5">
    <location>
        <begin position="200"/>
        <end position="222"/>
    </location>
</feature>
<dbReference type="EMBL" id="AACGFG010000005">
    <property type="protein sequence ID" value="EAK4358117.1"/>
    <property type="molecule type" value="Genomic_DNA"/>
</dbReference>
<dbReference type="InterPro" id="IPR001750">
    <property type="entry name" value="ND/Mrp_TM"/>
</dbReference>
<reference evidence="10 12" key="2">
    <citation type="submission" date="2018-06" db="EMBL/GenBank/DDBJ databases">
        <authorList>
            <consortium name="NARMS: The National Antimicrobial Resistance Monitoring System"/>
        </authorList>
    </citation>
    <scope>NUCLEOTIDE SEQUENCE [LARGE SCALE GENOMIC DNA]</scope>
    <source>
        <strain evidence="10 12">FSIS11807978</strain>
        <strain evidence="8 13">FSIS1609200</strain>
    </source>
</reference>
<feature type="transmembrane region" description="Helical" evidence="5">
    <location>
        <begin position="434"/>
        <end position="455"/>
    </location>
</feature>
<gene>
    <name evidence="5" type="primary">nuoN</name>
    <name evidence="8" type="ORF">BU953_08830</name>
    <name evidence="10" type="ORF">C6T04_04100</name>
    <name evidence="9" type="ORF">CJD00_05130</name>
</gene>
<evidence type="ECO:0000313" key="10">
    <source>
        <dbReference type="EMBL" id="EAK4358117.1"/>
    </source>
</evidence>
<proteinExistence type="inferred from homology"/>
<dbReference type="EMBL" id="AACDUL010000008">
    <property type="protein sequence ID" value="EAK1509647.1"/>
    <property type="molecule type" value="Genomic_DNA"/>
</dbReference>
<name>A0A381CF07_CAMCO</name>
<keyword evidence="2 5" id="KW-0812">Transmembrane</keyword>
<evidence type="ECO:0000259" key="7">
    <source>
        <dbReference type="Pfam" id="PF00361"/>
    </source>
</evidence>
<feature type="transmembrane region" description="Helical" evidence="5">
    <location>
        <begin position="79"/>
        <end position="98"/>
    </location>
</feature>
<feature type="transmembrane region" description="Helical" evidence="5">
    <location>
        <begin position="105"/>
        <end position="122"/>
    </location>
</feature>
<evidence type="ECO:0000256" key="4">
    <source>
        <dbReference type="ARBA" id="ARBA00023136"/>
    </source>
</evidence>
<feature type="domain" description="NADH:quinone oxidoreductase/Mrp antiporter transmembrane" evidence="7">
    <location>
        <begin position="124"/>
        <end position="407"/>
    </location>
</feature>
<dbReference type="Proteomes" id="UP000557830">
    <property type="component" value="Unassembled WGS sequence"/>
</dbReference>
<keyword evidence="5" id="KW-0520">NAD</keyword>
<comment type="subunit">
    <text evidence="5">NDH-1 is composed of 14 different subunits. Subunits NuoA, H, J, K, L, M, N constitute the membrane sector of the complex.</text>
</comment>
<feature type="transmembrane region" description="Helical" evidence="5">
    <location>
        <begin position="41"/>
        <end position="59"/>
    </location>
</feature>
<dbReference type="GO" id="GO:0050136">
    <property type="term" value="F:NADH dehydrogenase (quinone) (non-electrogenic) activity"/>
    <property type="evidence" value="ECO:0007669"/>
    <property type="project" value="UniProtKB-UniRule"/>
</dbReference>
<feature type="transmembrane region" description="Helical" evidence="5">
    <location>
        <begin position="157"/>
        <end position="180"/>
    </location>
</feature>
<evidence type="ECO:0000313" key="11">
    <source>
        <dbReference type="Proteomes" id="UP000361993"/>
    </source>
</evidence>
<keyword evidence="3 5" id="KW-1133">Transmembrane helix</keyword>
<keyword evidence="5" id="KW-0874">Quinone</keyword>
<evidence type="ECO:0000313" key="9">
    <source>
        <dbReference type="EMBL" id="EAK1509647.1"/>
    </source>
</evidence>
<dbReference type="Pfam" id="PF00361">
    <property type="entry name" value="Proton_antipo_M"/>
    <property type="match status" value="1"/>
</dbReference>
<dbReference type="GO" id="GO:0008137">
    <property type="term" value="F:NADH dehydrogenase (ubiquinone) activity"/>
    <property type="evidence" value="ECO:0007669"/>
    <property type="project" value="InterPro"/>
</dbReference>
<dbReference type="InterPro" id="IPR010096">
    <property type="entry name" value="NADH-Q_OxRdtase_suN/2"/>
</dbReference>
<evidence type="ECO:0000313" key="12">
    <source>
        <dbReference type="Proteomes" id="UP000365807"/>
    </source>
</evidence>
<evidence type="ECO:0000256" key="5">
    <source>
        <dbReference type="HAMAP-Rule" id="MF_00445"/>
    </source>
</evidence>
<keyword evidence="5" id="KW-1278">Translocase</keyword>
<evidence type="ECO:0000256" key="3">
    <source>
        <dbReference type="ARBA" id="ARBA00022989"/>
    </source>
</evidence>
<accession>A0A381CF07</accession>
<feature type="transmembrane region" description="Helical" evidence="5">
    <location>
        <begin position="358"/>
        <end position="382"/>
    </location>
</feature>
<keyword evidence="5" id="KW-1003">Cell membrane</keyword>
<evidence type="ECO:0000256" key="1">
    <source>
        <dbReference type="ARBA" id="ARBA00004127"/>
    </source>
</evidence>
<evidence type="ECO:0000256" key="2">
    <source>
        <dbReference type="ARBA" id="ARBA00022692"/>
    </source>
</evidence>
<dbReference type="EC" id="7.1.1.-" evidence="5"/>
<feature type="transmembrane region" description="Helical" evidence="5">
    <location>
        <begin position="394"/>
        <end position="413"/>
    </location>
</feature>
<evidence type="ECO:0000313" key="13">
    <source>
        <dbReference type="Proteomes" id="UP000557830"/>
    </source>
</evidence>
<dbReference type="OrthoDB" id="9768329at2"/>
<protein>
    <recommendedName>
        <fullName evidence="5">NADH-quinone oxidoreductase subunit N</fullName>
        <ecNumber evidence="5">7.1.1.-</ecNumber>
    </recommendedName>
    <alternativeName>
        <fullName evidence="5">NADH dehydrogenase I subunit N</fullName>
    </alternativeName>
    <alternativeName>
        <fullName evidence="5">NDH-1 subunit N</fullName>
    </alternativeName>
</protein>
<organism evidence="10 12">
    <name type="scientific">Campylobacter coli</name>
    <dbReference type="NCBI Taxonomy" id="195"/>
    <lineage>
        <taxon>Bacteria</taxon>
        <taxon>Pseudomonadati</taxon>
        <taxon>Campylobacterota</taxon>
        <taxon>Epsilonproteobacteria</taxon>
        <taxon>Campylobacterales</taxon>
        <taxon>Campylobacteraceae</taxon>
        <taxon>Campylobacter</taxon>
    </lineage>
</organism>
<evidence type="ECO:0000313" key="8">
    <source>
        <dbReference type="EMBL" id="EAJ1077699.1"/>
    </source>
</evidence>
<feature type="transmembrane region" description="Helical" evidence="5">
    <location>
        <begin position="14"/>
        <end position="34"/>
    </location>
</feature>
<sequence length="457" mass="50305">MLGNIDLSSLNIPLSYPFAFLIAVAIVLLLCSGFWKFHRTFYMATSSLSLIVSVFLILNNIAAQGLEAKGFLGTLNNDIVSLYASLVILCFSFLYLLMQKEENQGEFYSLFLFMVAGLLLMVSSSNLILIFIGLESSSLALYTLIAMRGSNNAISSAIKYFSVAAVGSGFFVMASALIYIRTGTLDLGLKLALDKDPMLLGAGVMIFVLCAIKLSLAPFHFWLKDVYSSAHVNLVAFISVVPKIAMFVVVIRLFSFLNYLGFENILNVLAVFSMLVAALAALSQKDVKKMFAYSSIVHSSFVLAACIPLLNAADDVLNSIFVYWVLFGFANYGVFLILSTFKGSSFEEFNALLFKKPLIALSLSFCILSLAGIPPFGAFWGKVMVLKTLIVADYWYLALFMALASLIMLYAYLKLVIHALFVKTQAKVSEHLNFIQSFILALCTLISVFALFLLLKI</sequence>
<comment type="catalytic activity">
    <reaction evidence="5">
        <text>a quinone + NADH + 5 H(+)(in) = a quinol + NAD(+) + 4 H(+)(out)</text>
        <dbReference type="Rhea" id="RHEA:57888"/>
        <dbReference type="ChEBI" id="CHEBI:15378"/>
        <dbReference type="ChEBI" id="CHEBI:24646"/>
        <dbReference type="ChEBI" id="CHEBI:57540"/>
        <dbReference type="ChEBI" id="CHEBI:57945"/>
        <dbReference type="ChEBI" id="CHEBI:132124"/>
    </reaction>
</comment>
<dbReference type="STRING" id="195.ATE51_00428"/>
<feature type="transmembrane region" description="Helical" evidence="5">
    <location>
        <begin position="290"/>
        <end position="310"/>
    </location>
</feature>
<feature type="transmembrane region" description="Helical" evidence="5">
    <location>
        <begin position="265"/>
        <end position="283"/>
    </location>
</feature>
<dbReference type="Proteomes" id="UP000361993">
    <property type="component" value="Unassembled WGS sequence"/>
</dbReference>
<dbReference type="GO" id="GO:0042773">
    <property type="term" value="P:ATP synthesis coupled electron transport"/>
    <property type="evidence" value="ECO:0007669"/>
    <property type="project" value="InterPro"/>
</dbReference>
<feature type="transmembrane region" description="Helical" evidence="5">
    <location>
        <begin position="316"/>
        <end position="338"/>
    </location>
</feature>
<evidence type="ECO:0000256" key="6">
    <source>
        <dbReference type="RuleBase" id="RU000320"/>
    </source>
</evidence>
<dbReference type="GO" id="GO:0012505">
    <property type="term" value="C:endomembrane system"/>
    <property type="evidence" value="ECO:0007669"/>
    <property type="project" value="UniProtKB-SubCell"/>
</dbReference>
<dbReference type="GO" id="GO:0048038">
    <property type="term" value="F:quinone binding"/>
    <property type="evidence" value="ECO:0007669"/>
    <property type="project" value="UniProtKB-KW"/>
</dbReference>
<comment type="caution">
    <text evidence="10">The sequence shown here is derived from an EMBL/GenBank/DDBJ whole genome shotgun (WGS) entry which is preliminary data.</text>
</comment>
<dbReference type="EMBL" id="AABUYW010000024">
    <property type="protein sequence ID" value="EAJ1077699.1"/>
    <property type="molecule type" value="Genomic_DNA"/>
</dbReference>
<comment type="similarity">
    <text evidence="5">Belongs to the complex I subunit 2 family.</text>
</comment>
<dbReference type="Proteomes" id="UP000365807">
    <property type="component" value="Unassembled WGS sequence"/>
</dbReference>
<dbReference type="GO" id="GO:0005886">
    <property type="term" value="C:plasma membrane"/>
    <property type="evidence" value="ECO:0007669"/>
    <property type="project" value="UniProtKB-SubCell"/>
</dbReference>
<comment type="subcellular location">
    <subcellularLocation>
        <location evidence="5">Cell membrane</location>
        <topology evidence="5">Multi-pass membrane protein</topology>
    </subcellularLocation>
    <subcellularLocation>
        <location evidence="1">Endomembrane system</location>
        <topology evidence="1">Multi-pass membrane protein</topology>
    </subcellularLocation>
    <subcellularLocation>
        <location evidence="6">Membrane</location>
        <topology evidence="6">Multi-pass membrane protein</topology>
    </subcellularLocation>
</comment>
<feature type="transmembrane region" description="Helical" evidence="5">
    <location>
        <begin position="234"/>
        <end position="259"/>
    </location>
</feature>